<dbReference type="AlphaFoldDB" id="A0AAP0KFF8"/>
<comment type="caution">
    <text evidence="1">The sequence shown here is derived from an EMBL/GenBank/DDBJ whole genome shotgun (WGS) entry which is preliminary data.</text>
</comment>
<proteinExistence type="predicted"/>
<dbReference type="EMBL" id="JBBNAF010000004">
    <property type="protein sequence ID" value="KAK9151618.1"/>
    <property type="molecule type" value="Genomic_DNA"/>
</dbReference>
<accession>A0AAP0KFF8</accession>
<name>A0AAP0KFF8_9MAGN</name>
<evidence type="ECO:0000313" key="2">
    <source>
        <dbReference type="Proteomes" id="UP001420932"/>
    </source>
</evidence>
<protein>
    <submittedName>
        <fullName evidence="1">Uncharacterized protein</fullName>
    </submittedName>
</protein>
<evidence type="ECO:0000313" key="1">
    <source>
        <dbReference type="EMBL" id="KAK9151618.1"/>
    </source>
</evidence>
<keyword evidence="2" id="KW-1185">Reference proteome</keyword>
<dbReference type="Proteomes" id="UP001420932">
    <property type="component" value="Unassembled WGS sequence"/>
</dbReference>
<sequence>MGKRLKQGFGFGRIDGCLKRGFGFGQSRLCRFWGFVLIVLLRLVPRSHSRAGLAALGASRRSFVASKAEEVKMVKEVMGAYGYNIERILMVDIIPDQSVRKAINEINAGFKFGCAAAVSDRFALLLTSSLQGRRISKTDTFETPPTVNELYLHLYTVNHDRVTFIDTRSEQFYLTQTTPDQLVDDEAVYYKVASECPKGRVYGLGSLGRKIRRYADPDASTSHVLAQ</sequence>
<gene>
    <name evidence="1" type="ORF">Syun_009927</name>
</gene>
<reference evidence="1 2" key="1">
    <citation type="submission" date="2024-01" db="EMBL/GenBank/DDBJ databases">
        <title>Genome assemblies of Stephania.</title>
        <authorList>
            <person name="Yang L."/>
        </authorList>
    </citation>
    <scope>NUCLEOTIDE SEQUENCE [LARGE SCALE GENOMIC DNA]</scope>
    <source>
        <strain evidence="1">YNDBR</strain>
        <tissue evidence="1">Leaf</tissue>
    </source>
</reference>
<organism evidence="1 2">
    <name type="scientific">Stephania yunnanensis</name>
    <dbReference type="NCBI Taxonomy" id="152371"/>
    <lineage>
        <taxon>Eukaryota</taxon>
        <taxon>Viridiplantae</taxon>
        <taxon>Streptophyta</taxon>
        <taxon>Embryophyta</taxon>
        <taxon>Tracheophyta</taxon>
        <taxon>Spermatophyta</taxon>
        <taxon>Magnoliopsida</taxon>
        <taxon>Ranunculales</taxon>
        <taxon>Menispermaceae</taxon>
        <taxon>Menispermoideae</taxon>
        <taxon>Cissampelideae</taxon>
        <taxon>Stephania</taxon>
    </lineage>
</organism>